<name>A0A1D1W9R5_RAMVA</name>
<evidence type="ECO:0000313" key="2">
    <source>
        <dbReference type="Proteomes" id="UP000186922"/>
    </source>
</evidence>
<gene>
    <name evidence="1" type="primary">RvY_19601-1</name>
    <name evidence="1" type="synonym">RvY_19601.1</name>
    <name evidence="1" type="ORF">RvY_19601</name>
</gene>
<reference evidence="1 2" key="1">
    <citation type="journal article" date="2016" name="Nat. Commun.">
        <title>Extremotolerant tardigrade genome and improved radiotolerance of human cultured cells by tardigrade-unique protein.</title>
        <authorList>
            <person name="Hashimoto T."/>
            <person name="Horikawa D.D."/>
            <person name="Saito Y."/>
            <person name="Kuwahara H."/>
            <person name="Kozuka-Hata H."/>
            <person name="Shin-I T."/>
            <person name="Minakuchi Y."/>
            <person name="Ohishi K."/>
            <person name="Motoyama A."/>
            <person name="Aizu T."/>
            <person name="Enomoto A."/>
            <person name="Kondo K."/>
            <person name="Tanaka S."/>
            <person name="Hara Y."/>
            <person name="Koshikawa S."/>
            <person name="Sagara H."/>
            <person name="Miura T."/>
            <person name="Yokobori S."/>
            <person name="Miyagawa K."/>
            <person name="Suzuki Y."/>
            <person name="Kubo T."/>
            <person name="Oyama M."/>
            <person name="Kohara Y."/>
            <person name="Fujiyama A."/>
            <person name="Arakawa K."/>
            <person name="Katayama T."/>
            <person name="Toyoda A."/>
            <person name="Kunieda T."/>
        </authorList>
    </citation>
    <scope>NUCLEOTIDE SEQUENCE [LARGE SCALE GENOMIC DNA]</scope>
    <source>
        <strain evidence="1 2">YOKOZUNA-1</strain>
    </source>
</reference>
<accession>A0A1D1W9R5</accession>
<dbReference type="EMBL" id="BDGG01000154">
    <property type="protein sequence ID" value="GAV10066.1"/>
    <property type="molecule type" value="Genomic_DNA"/>
</dbReference>
<sequence>IRAIFNVIPDTENPLLIAVTKVFQSALYLLSANWIEPTREPQRYAPVRTRLHPCRWLPC</sequence>
<dbReference type="AlphaFoldDB" id="A0A1D1W9R5"/>
<proteinExistence type="predicted"/>
<organism evidence="1 2">
    <name type="scientific">Ramazzottius varieornatus</name>
    <name type="common">Water bear</name>
    <name type="synonym">Tardigrade</name>
    <dbReference type="NCBI Taxonomy" id="947166"/>
    <lineage>
        <taxon>Eukaryota</taxon>
        <taxon>Metazoa</taxon>
        <taxon>Ecdysozoa</taxon>
        <taxon>Tardigrada</taxon>
        <taxon>Eutardigrada</taxon>
        <taxon>Parachela</taxon>
        <taxon>Hypsibioidea</taxon>
        <taxon>Ramazzottiidae</taxon>
        <taxon>Ramazzottius</taxon>
    </lineage>
</organism>
<keyword evidence="2" id="KW-1185">Reference proteome</keyword>
<evidence type="ECO:0000313" key="1">
    <source>
        <dbReference type="EMBL" id="GAV10066.1"/>
    </source>
</evidence>
<comment type="caution">
    <text evidence="1">The sequence shown here is derived from an EMBL/GenBank/DDBJ whole genome shotgun (WGS) entry which is preliminary data.</text>
</comment>
<protein>
    <submittedName>
        <fullName evidence="1">Uncharacterized protein</fullName>
    </submittedName>
</protein>
<dbReference type="Proteomes" id="UP000186922">
    <property type="component" value="Unassembled WGS sequence"/>
</dbReference>
<feature type="non-terminal residue" evidence="1">
    <location>
        <position position="1"/>
    </location>
</feature>